<reference evidence="2" key="1">
    <citation type="submission" date="2009-08" db="EMBL/GenBank/DDBJ databases">
        <title>The complete genome of Chitinophaga pinensis DSM 2588.</title>
        <authorList>
            <consortium name="US DOE Joint Genome Institute (JGI-PGF)"/>
            <person name="Lucas S."/>
            <person name="Copeland A."/>
            <person name="Lapidus A."/>
            <person name="Glavina del Rio T."/>
            <person name="Dalin E."/>
            <person name="Tice H."/>
            <person name="Bruce D."/>
            <person name="Goodwin L."/>
            <person name="Pitluck S."/>
            <person name="Kyrpides N."/>
            <person name="Mavromatis K."/>
            <person name="Ivanova N."/>
            <person name="Mikhailova N."/>
            <person name="Sims D."/>
            <person name="Meinche L."/>
            <person name="Brettin T."/>
            <person name="Detter J.C."/>
            <person name="Han C."/>
            <person name="Larimer F."/>
            <person name="Land M."/>
            <person name="Hauser L."/>
            <person name="Markowitz V."/>
            <person name="Cheng J.-F."/>
            <person name="Hugenholtz P."/>
            <person name="Woyke T."/>
            <person name="Wu D."/>
            <person name="Spring S."/>
            <person name="Klenk H.-P."/>
            <person name="Eisen J.A."/>
        </authorList>
    </citation>
    <scope>NUCLEOTIDE SEQUENCE [LARGE SCALE GENOMIC DNA]</scope>
    <source>
        <strain evidence="2">ATCC 43595 / DSM 2588 / LMG 13176 / NBRC 15968 / NCIMB 11800 / UQM 2034</strain>
    </source>
</reference>
<proteinExistence type="predicted"/>
<organism evidence="1 2">
    <name type="scientific">Chitinophaga pinensis (strain ATCC 43595 / DSM 2588 / LMG 13176 / NBRC 15968 / NCIMB 11800 / UQM 2034)</name>
    <dbReference type="NCBI Taxonomy" id="485918"/>
    <lineage>
        <taxon>Bacteria</taxon>
        <taxon>Pseudomonadati</taxon>
        <taxon>Bacteroidota</taxon>
        <taxon>Chitinophagia</taxon>
        <taxon>Chitinophagales</taxon>
        <taxon>Chitinophagaceae</taxon>
        <taxon>Chitinophaga</taxon>
    </lineage>
</organism>
<dbReference type="KEGG" id="cpi:Cpin_2810"/>
<name>A0A979GTS7_CHIPD</name>
<dbReference type="AlphaFoldDB" id="A0A979GTS7"/>
<evidence type="ECO:0000313" key="1">
    <source>
        <dbReference type="EMBL" id="ACU60289.1"/>
    </source>
</evidence>
<evidence type="ECO:0000313" key="2">
    <source>
        <dbReference type="Proteomes" id="UP000002215"/>
    </source>
</evidence>
<gene>
    <name evidence="1" type="ordered locus">Cpin_2810</name>
</gene>
<dbReference type="EMBL" id="CP001699">
    <property type="protein sequence ID" value="ACU60289.1"/>
    <property type="molecule type" value="Genomic_DNA"/>
</dbReference>
<accession>A0A979GTS7</accession>
<dbReference type="Proteomes" id="UP000002215">
    <property type="component" value="Chromosome"/>
</dbReference>
<reference evidence="1 2" key="2">
    <citation type="journal article" date="2010" name="Stand. Genomic Sci.">
        <title>Complete genome sequence of Chitinophaga pinensis type strain (UQM 2034).</title>
        <authorList>
            <person name="Glavina Del Rio T."/>
            <person name="Abt B."/>
            <person name="Spring S."/>
            <person name="Lapidus A."/>
            <person name="Nolan M."/>
            <person name="Tice H."/>
            <person name="Copeland A."/>
            <person name="Cheng J.F."/>
            <person name="Chen F."/>
            <person name="Bruce D."/>
            <person name="Goodwin L."/>
            <person name="Pitluck S."/>
            <person name="Ivanova N."/>
            <person name="Mavromatis K."/>
            <person name="Mikhailova N."/>
            <person name="Pati A."/>
            <person name="Chen A."/>
            <person name="Palaniappan K."/>
            <person name="Land M."/>
            <person name="Hauser L."/>
            <person name="Chang Y.J."/>
            <person name="Jeffries C.D."/>
            <person name="Chain P."/>
            <person name="Saunders E."/>
            <person name="Detter J.C."/>
            <person name="Brettin T."/>
            <person name="Rohde M."/>
            <person name="Goker M."/>
            <person name="Bristow J."/>
            <person name="Eisen J.A."/>
            <person name="Markowitz V."/>
            <person name="Hugenholtz P."/>
            <person name="Kyrpides N.C."/>
            <person name="Klenk H.P."/>
            <person name="Lucas S."/>
        </authorList>
    </citation>
    <scope>NUCLEOTIDE SEQUENCE [LARGE SCALE GENOMIC DNA]</scope>
    <source>
        <strain evidence="2">ATCC 43595 / DSM 2588 / LMG 13176 / NBRC 15968 / NCIMB 11800 / UQM 2034</strain>
    </source>
</reference>
<dbReference type="RefSeq" id="WP_012790465.1">
    <property type="nucleotide sequence ID" value="NC_013132.1"/>
</dbReference>
<sequence length="49" mass="6044">MAYKRKGHLTTATERWKHLRPLLHRIYWKKERKAGKTMVRLELAERQRA</sequence>
<protein>
    <submittedName>
        <fullName evidence="1">Uncharacterized protein</fullName>
    </submittedName>
</protein>